<keyword evidence="1" id="KW-1133">Transmembrane helix</keyword>
<protein>
    <submittedName>
        <fullName evidence="2">Uncharacterized protein</fullName>
    </submittedName>
</protein>
<evidence type="ECO:0000256" key="1">
    <source>
        <dbReference type="SAM" id="Phobius"/>
    </source>
</evidence>
<keyword evidence="1" id="KW-0812">Transmembrane</keyword>
<sequence>MFLKHRGHFVRKAVKGSKWNPNLYTLILLHYLLQYVLVYLLLLEFSNLAHTRVIYVEFHRYTQTKSKNQYTPNLF</sequence>
<organism evidence="2 3">
    <name type="scientific">Lucilia cuprina</name>
    <name type="common">Green bottle fly</name>
    <name type="synonym">Australian sheep blowfly</name>
    <dbReference type="NCBI Taxonomy" id="7375"/>
    <lineage>
        <taxon>Eukaryota</taxon>
        <taxon>Metazoa</taxon>
        <taxon>Ecdysozoa</taxon>
        <taxon>Arthropoda</taxon>
        <taxon>Hexapoda</taxon>
        <taxon>Insecta</taxon>
        <taxon>Pterygota</taxon>
        <taxon>Neoptera</taxon>
        <taxon>Endopterygota</taxon>
        <taxon>Diptera</taxon>
        <taxon>Brachycera</taxon>
        <taxon>Muscomorpha</taxon>
        <taxon>Oestroidea</taxon>
        <taxon>Calliphoridae</taxon>
        <taxon>Luciliinae</taxon>
        <taxon>Lucilia</taxon>
    </lineage>
</organism>
<dbReference type="Proteomes" id="UP000037069">
    <property type="component" value="Unassembled WGS sequence"/>
</dbReference>
<gene>
    <name evidence="2" type="ORF">FF38_03424</name>
</gene>
<proteinExistence type="predicted"/>
<keyword evidence="3" id="KW-1185">Reference proteome</keyword>
<name>A0A0L0BRD1_LUCCU</name>
<reference evidence="2 3" key="1">
    <citation type="journal article" date="2015" name="Nat. Commun.">
        <title>Lucilia cuprina genome unlocks parasitic fly biology to underpin future interventions.</title>
        <authorList>
            <person name="Anstead C.A."/>
            <person name="Korhonen P.K."/>
            <person name="Young N.D."/>
            <person name="Hall R.S."/>
            <person name="Jex A.R."/>
            <person name="Murali S.C."/>
            <person name="Hughes D.S."/>
            <person name="Lee S.F."/>
            <person name="Perry T."/>
            <person name="Stroehlein A.J."/>
            <person name="Ansell B.R."/>
            <person name="Breugelmans B."/>
            <person name="Hofmann A."/>
            <person name="Qu J."/>
            <person name="Dugan S."/>
            <person name="Lee S.L."/>
            <person name="Chao H."/>
            <person name="Dinh H."/>
            <person name="Han Y."/>
            <person name="Doddapaneni H.V."/>
            <person name="Worley K.C."/>
            <person name="Muzny D.M."/>
            <person name="Ioannidis P."/>
            <person name="Waterhouse R.M."/>
            <person name="Zdobnov E.M."/>
            <person name="James P.J."/>
            <person name="Bagnall N.H."/>
            <person name="Kotze A.C."/>
            <person name="Gibbs R.A."/>
            <person name="Richards S."/>
            <person name="Batterham P."/>
            <person name="Gasser R.B."/>
        </authorList>
    </citation>
    <scope>NUCLEOTIDE SEQUENCE [LARGE SCALE GENOMIC DNA]</scope>
    <source>
        <strain evidence="2 3">LS</strain>
        <tissue evidence="2">Full body</tissue>
    </source>
</reference>
<feature type="transmembrane region" description="Helical" evidence="1">
    <location>
        <begin position="21"/>
        <end position="42"/>
    </location>
</feature>
<evidence type="ECO:0000313" key="2">
    <source>
        <dbReference type="EMBL" id="KNC22635.1"/>
    </source>
</evidence>
<accession>A0A0L0BRD1</accession>
<comment type="caution">
    <text evidence="2">The sequence shown here is derived from an EMBL/GenBank/DDBJ whole genome shotgun (WGS) entry which is preliminary data.</text>
</comment>
<evidence type="ECO:0000313" key="3">
    <source>
        <dbReference type="Proteomes" id="UP000037069"/>
    </source>
</evidence>
<keyword evidence="1" id="KW-0472">Membrane</keyword>
<dbReference type="EMBL" id="JRES01001470">
    <property type="protein sequence ID" value="KNC22635.1"/>
    <property type="molecule type" value="Genomic_DNA"/>
</dbReference>
<dbReference type="AlphaFoldDB" id="A0A0L0BRD1"/>